<comment type="caution">
    <text evidence="2">The sequence shown here is derived from an EMBL/GenBank/DDBJ whole genome shotgun (WGS) entry which is preliminary data.</text>
</comment>
<dbReference type="RefSeq" id="XP_044542572.1">
    <property type="nucleotide sequence ID" value="XM_044687870.1"/>
</dbReference>
<evidence type="ECO:0000313" key="2">
    <source>
        <dbReference type="EMBL" id="KAG2373398.1"/>
    </source>
</evidence>
<feature type="compositionally biased region" description="Polar residues" evidence="1">
    <location>
        <begin position="430"/>
        <end position="439"/>
    </location>
</feature>
<feature type="region of interest" description="Disordered" evidence="1">
    <location>
        <begin position="106"/>
        <end position="125"/>
    </location>
</feature>
<dbReference type="Proteomes" id="UP000816034">
    <property type="component" value="Unassembled WGS sequence"/>
</dbReference>
<dbReference type="AlphaFoldDB" id="A0AA88KCL7"/>
<dbReference type="GeneID" id="68104591"/>
<name>A0AA88KCL7_NAELO</name>
<proteinExistence type="predicted"/>
<organism evidence="2 3">
    <name type="scientific">Naegleria lovaniensis</name>
    <name type="common">Amoeba</name>
    <dbReference type="NCBI Taxonomy" id="51637"/>
    <lineage>
        <taxon>Eukaryota</taxon>
        <taxon>Discoba</taxon>
        <taxon>Heterolobosea</taxon>
        <taxon>Tetramitia</taxon>
        <taxon>Eutetramitia</taxon>
        <taxon>Vahlkampfiidae</taxon>
        <taxon>Naegleria</taxon>
    </lineage>
</organism>
<protein>
    <submittedName>
        <fullName evidence="2">Uncharacterized protein</fullName>
    </submittedName>
</protein>
<evidence type="ECO:0000313" key="3">
    <source>
        <dbReference type="Proteomes" id="UP000816034"/>
    </source>
</evidence>
<feature type="region of interest" description="Disordered" evidence="1">
    <location>
        <begin position="398"/>
        <end position="447"/>
    </location>
</feature>
<feature type="compositionally biased region" description="Low complexity" evidence="1">
    <location>
        <begin position="412"/>
        <end position="424"/>
    </location>
</feature>
<accession>A0AA88KCL7</accession>
<sequence length="599" mass="68560">MFREHSMINFTSLSSSLPTSQQLSNEESMCCDYSHLVSHYEFVNYTSSTLENSIFQLNHQTSTNISNTPEAFSALSELLIQLGHVLFENWEEFCGEKGFERLCEKQNPTRANSPSRKSPRSSHRVHPFVSNELDSLLGANECFHHHNCKEECALRRFFKLTACQQIHLATNFICNFVCYGVNGSIMSRIPTKLYENTSSSNNNVSSVTIPFEPLRFGTSRMNRLSVVSESYFNYPDEKDTPDSLMVLSFLMEVLRDLVRKEIEEELKMKREELSSIFSQSTTCTDVSYNAEQHTTNNYRNNTRQVSVTRSAATQAREEETLLQQHHGDDTNNIHQDHQSYYWRAFIFMILRKVKFGNLYESNTSQEEILQAASSTELNIWNTLISSLFRSFIQKKNQMEQSDHSNIRRRALSNSNPTTTSDTTSRPLLQVPQSTGTRTRAVSSGTASQLSSTSVTSSLEKSSAQIKRLQTHFNSFFSEHVIHQDMCKLAFVCQISAPLFMRSYKNLGEKYLRTLFSNSRGTLRKELLAPLEASNQLSFVTVCYWHSFMAVDGYDSALERIKAFYRMLEKCNFPLRSPGPKTPKQPAGLKTILQKLKTLI</sequence>
<evidence type="ECO:0000256" key="1">
    <source>
        <dbReference type="SAM" id="MobiDB-lite"/>
    </source>
</evidence>
<reference evidence="2 3" key="1">
    <citation type="journal article" date="2018" name="BMC Genomics">
        <title>The genome of Naegleria lovaniensis, the basis for a comparative approach to unravel pathogenicity factors of the human pathogenic amoeba N. fowleri.</title>
        <authorList>
            <person name="Liechti N."/>
            <person name="Schurch N."/>
            <person name="Bruggmann R."/>
            <person name="Wittwer M."/>
        </authorList>
    </citation>
    <scope>NUCLEOTIDE SEQUENCE [LARGE SCALE GENOMIC DNA]</scope>
    <source>
        <strain evidence="2 3">ATCC 30569</strain>
    </source>
</reference>
<keyword evidence="3" id="KW-1185">Reference proteome</keyword>
<dbReference type="EMBL" id="PYSW02000055">
    <property type="protein sequence ID" value="KAG2373398.1"/>
    <property type="molecule type" value="Genomic_DNA"/>
</dbReference>
<gene>
    <name evidence="2" type="ORF">C9374_012137</name>
</gene>